<dbReference type="InterPro" id="IPR011050">
    <property type="entry name" value="Pectin_lyase_fold/virulence"/>
</dbReference>
<dbReference type="Gene3D" id="2.160.20.10">
    <property type="entry name" value="Single-stranded right-handed beta-helix, Pectin lyase-like"/>
    <property type="match status" value="2"/>
</dbReference>
<dbReference type="InterPro" id="IPR006626">
    <property type="entry name" value="PbH1"/>
</dbReference>
<dbReference type="SMART" id="SM00710">
    <property type="entry name" value="PbH1"/>
    <property type="match status" value="7"/>
</dbReference>
<sequence length="494" mass="54920">MTGCGLAQFDLFYGVVRREISRFRIGLKALLLALQLLVSIVSVPVIAAQLTVSPDDDLQVVLDSAKAGDTVTLQPGRYAGNYTVNAAIHLTGVIDAEGNRPLINAGGKGSTVTVTVPGVTISNLKFFNYGADSYYLDSGVLLMDGAHDAHIDNCEFHGSGFGIRGDNLNNPRVTRNHIAGNDKMHKLDRGDGIYFKRVNDPYIAHNHFKQVRDGVYLETVHRSIAHDNFFTDQQYGLHYMYTWDDEAWHNHAEHLDGAWALMSSERIYLHHNTSEHTLDFGILLNLTHDSRIEANQVRHGRNPNGDIAIMTEGKGIFIYGAGGNQIYGNLFADTDTGINLAMGGEGNRLWDNSLMNNTSQVKYVGDKQVEWSHEGRGNFWDDYQGWDFNRDGIGDIAHRPNDSLDKLFWIYPEAKLLMDSPVVALLRWVERQFAPVNKSGVSDSFPLMEPVPISADKRQFAVDQPDNKSGVSDSFPLMVPAAQFVEPVLVTNRS</sequence>
<gene>
    <name evidence="3" type="primary">nosD</name>
    <name evidence="3" type="ORF">L2725_12665</name>
</gene>
<protein>
    <submittedName>
        <fullName evidence="3">Nitrous oxide reductase family maturation protein NosD</fullName>
    </submittedName>
</protein>
<evidence type="ECO:0000259" key="2">
    <source>
        <dbReference type="SMART" id="SM00722"/>
    </source>
</evidence>
<dbReference type="EMBL" id="JAKIKT010000004">
    <property type="protein sequence ID" value="MCL2914620.1"/>
    <property type="molecule type" value="Genomic_DNA"/>
</dbReference>
<comment type="caution">
    <text evidence="3">The sequence shown here is derived from an EMBL/GenBank/DDBJ whole genome shotgun (WGS) entry which is preliminary data.</text>
</comment>
<dbReference type="InterPro" id="IPR012334">
    <property type="entry name" value="Pectin_lyas_fold"/>
</dbReference>
<feature type="domain" description="Carbohydrate-binding/sugar hydrolysis" evidence="2">
    <location>
        <begin position="65"/>
        <end position="218"/>
    </location>
</feature>
<dbReference type="RefSeq" id="WP_249249378.1">
    <property type="nucleotide sequence ID" value="NZ_JAKIKT010000004.1"/>
</dbReference>
<dbReference type="InterPro" id="IPR007742">
    <property type="entry name" value="NosD_dom"/>
</dbReference>
<evidence type="ECO:0000256" key="1">
    <source>
        <dbReference type="SAM" id="Phobius"/>
    </source>
</evidence>
<evidence type="ECO:0000313" key="3">
    <source>
        <dbReference type="EMBL" id="MCL2914620.1"/>
    </source>
</evidence>
<dbReference type="NCBIfam" id="TIGR04247">
    <property type="entry name" value="NosD_copper_fam"/>
    <property type="match status" value="1"/>
</dbReference>
<keyword evidence="4" id="KW-1185">Reference proteome</keyword>
<organism evidence="3 4">
    <name type="scientific">Shewanella corallii</name>
    <dbReference type="NCBI Taxonomy" id="560080"/>
    <lineage>
        <taxon>Bacteria</taxon>
        <taxon>Pseudomonadati</taxon>
        <taxon>Pseudomonadota</taxon>
        <taxon>Gammaproteobacteria</taxon>
        <taxon>Alteromonadales</taxon>
        <taxon>Shewanellaceae</taxon>
        <taxon>Shewanella</taxon>
    </lineage>
</organism>
<keyword evidence="1" id="KW-0472">Membrane</keyword>
<reference evidence="3 4" key="1">
    <citation type="submission" date="2022-01" db="EMBL/GenBank/DDBJ databases">
        <title>Whole genome-based taxonomy of the Shewanellaceae.</title>
        <authorList>
            <person name="Martin-Rodriguez A.J."/>
        </authorList>
    </citation>
    <scope>NUCLEOTIDE SEQUENCE [LARGE SCALE GENOMIC DNA]</scope>
    <source>
        <strain evidence="3 4">DSM 21332</strain>
    </source>
</reference>
<name>A0ABT0N947_9GAMM</name>
<dbReference type="SMART" id="SM00722">
    <property type="entry name" value="CASH"/>
    <property type="match status" value="2"/>
</dbReference>
<dbReference type="InterPro" id="IPR006633">
    <property type="entry name" value="Carb-bd_sugar_hydrolysis-dom"/>
</dbReference>
<accession>A0ABT0N947</accession>
<dbReference type="Proteomes" id="UP001202831">
    <property type="component" value="Unassembled WGS sequence"/>
</dbReference>
<keyword evidence="1" id="KW-0812">Transmembrane</keyword>
<keyword evidence="1" id="KW-1133">Transmembrane helix</keyword>
<feature type="domain" description="Carbohydrate-binding/sugar hydrolysis" evidence="2">
    <location>
        <begin position="224"/>
        <end position="396"/>
    </location>
</feature>
<feature type="transmembrane region" description="Helical" evidence="1">
    <location>
        <begin position="27"/>
        <end position="47"/>
    </location>
</feature>
<evidence type="ECO:0000313" key="4">
    <source>
        <dbReference type="Proteomes" id="UP001202831"/>
    </source>
</evidence>
<dbReference type="Pfam" id="PF05048">
    <property type="entry name" value="NosD"/>
    <property type="match status" value="1"/>
</dbReference>
<proteinExistence type="predicted"/>
<dbReference type="InterPro" id="IPR026464">
    <property type="entry name" value="NosD_copper_fam"/>
</dbReference>
<dbReference type="SUPFAM" id="SSF51126">
    <property type="entry name" value="Pectin lyase-like"/>
    <property type="match status" value="1"/>
</dbReference>